<feature type="signal peptide" evidence="1">
    <location>
        <begin position="1"/>
        <end position="19"/>
    </location>
</feature>
<evidence type="ECO:0000256" key="1">
    <source>
        <dbReference type="SAM" id="SignalP"/>
    </source>
</evidence>
<proteinExistence type="predicted"/>
<evidence type="ECO:0000313" key="2">
    <source>
        <dbReference type="EMBL" id="SBV61940.1"/>
    </source>
</evidence>
<feature type="chain" id="PRO_5015073520" description="Acyl-CoA dehydrogenase" evidence="1">
    <location>
        <begin position="20"/>
        <end position="118"/>
    </location>
</feature>
<protein>
    <recommendedName>
        <fullName evidence="4">Acyl-CoA dehydrogenase</fullName>
    </recommendedName>
</protein>
<organism evidence="2">
    <name type="scientific">uncultured Citrobacter sp</name>
    <dbReference type="NCBI Taxonomy" id="200446"/>
    <lineage>
        <taxon>Bacteria</taxon>
        <taxon>Pseudomonadati</taxon>
        <taxon>Pseudomonadota</taxon>
        <taxon>Gammaproteobacteria</taxon>
        <taxon>Enterobacterales</taxon>
        <taxon>Enterobacteriaceae</taxon>
        <taxon>Citrobacter</taxon>
        <taxon>environmental samples</taxon>
    </lineage>
</organism>
<dbReference type="EMBL" id="FLUA01000063">
    <property type="protein sequence ID" value="SBV68911.1"/>
    <property type="molecule type" value="Genomic_DNA"/>
</dbReference>
<evidence type="ECO:0000313" key="3">
    <source>
        <dbReference type="EMBL" id="SBV68911.1"/>
    </source>
</evidence>
<keyword evidence="1" id="KW-0732">Signal</keyword>
<gene>
    <name evidence="3" type="ORF">KL86CIT2_620096</name>
    <name evidence="2" type="ORF">KM92CIT3_20096</name>
</gene>
<dbReference type="RefSeq" id="WP_288217502.1">
    <property type="nucleotide sequence ID" value="NZ_LT598672.1"/>
</dbReference>
<accession>A0A212I5J8</accession>
<dbReference type="EMBL" id="FLUB01000012">
    <property type="protein sequence ID" value="SBV61940.1"/>
    <property type="molecule type" value="Genomic_DNA"/>
</dbReference>
<name>A0A212I5J8_9ENTR</name>
<reference evidence="2" key="1">
    <citation type="submission" date="2016-04" db="EMBL/GenBank/DDBJ databases">
        <authorList>
            <person name="Evans L.H."/>
            <person name="Alamgir A."/>
            <person name="Owens N."/>
            <person name="Weber N.D."/>
            <person name="Virtaneva K."/>
            <person name="Barbian K."/>
            <person name="Babar A."/>
            <person name="Rosenke K."/>
        </authorList>
    </citation>
    <scope>NUCLEOTIDE SEQUENCE</scope>
    <source>
        <strain evidence="3">86-2</strain>
        <strain evidence="2">92-3</strain>
    </source>
</reference>
<dbReference type="AlphaFoldDB" id="A0A212I5J8"/>
<evidence type="ECO:0008006" key="4">
    <source>
        <dbReference type="Google" id="ProtNLM"/>
    </source>
</evidence>
<sequence length="118" mass="12765">MKKITIAFILITSASLAHAGEYVKRNGILSLSPRGEIAEFNINASHGDTSICEVYGEAISIGAEKGLRNQWVYSDKESMCAVVISEQQNGTIQVITDKCDNYCGVSAIGAMDGKYKKK</sequence>